<evidence type="ECO:0000256" key="8">
    <source>
        <dbReference type="ARBA" id="ARBA00041975"/>
    </source>
</evidence>
<dbReference type="InterPro" id="IPR050188">
    <property type="entry name" value="RluA_PseudoU_synthase"/>
</dbReference>
<evidence type="ECO:0000256" key="6">
    <source>
        <dbReference type="ARBA" id="ARBA00040675"/>
    </source>
</evidence>
<dbReference type="HOGENOM" id="CLU_016902_11_4_0"/>
<organism evidence="11 12">
    <name type="scientific">Thermovirga lienii (strain ATCC BAA-1197 / DSM 17291 / Cas60314)</name>
    <dbReference type="NCBI Taxonomy" id="580340"/>
    <lineage>
        <taxon>Bacteria</taxon>
        <taxon>Thermotogati</taxon>
        <taxon>Synergistota</taxon>
        <taxon>Synergistia</taxon>
        <taxon>Synergistales</taxon>
        <taxon>Thermovirgaceae</taxon>
        <taxon>Thermovirga</taxon>
    </lineage>
</organism>
<comment type="function">
    <text evidence="4">Responsible for synthesis of pseudouridine from uracil-65 in transfer RNAs.</text>
</comment>
<sequence>MTPSTGKNVNFNNPIKVLYEDEYLFAVTKPPGMFVHRTALSRERGFFLLQEARNLYGSHLYPVHRLDRPTSGVVIFATTPQVARVLAEYFRKKEIEKYYIAVVRGWTDTSGVIDSHLVKITENPTPVEQLKQQEAVTKYETIARTEIPVAVSRYPTSRYSLVLANPITGRRHQIRRHFKHISHPIIGDVLYGDGKHNRFFRDNFGIKRLLLHSFSMKFKHPVYGHTVKITSPPGDDFMEVLSKLGWKEVMEALLAK</sequence>
<dbReference type="InterPro" id="IPR020103">
    <property type="entry name" value="PsdUridine_synth_cat_dom_sf"/>
</dbReference>
<dbReference type="KEGG" id="tli:Tlie_1417"/>
<evidence type="ECO:0000259" key="10">
    <source>
        <dbReference type="Pfam" id="PF00849"/>
    </source>
</evidence>
<keyword evidence="12" id="KW-1185">Reference proteome</keyword>
<dbReference type="OrthoDB" id="9796412at2"/>
<evidence type="ECO:0000256" key="2">
    <source>
        <dbReference type="ARBA" id="ARBA00023235"/>
    </source>
</evidence>
<evidence type="ECO:0000256" key="5">
    <source>
        <dbReference type="ARBA" id="ARBA00038943"/>
    </source>
</evidence>
<dbReference type="EMBL" id="CP003096">
    <property type="protein sequence ID" value="AER67144.1"/>
    <property type="molecule type" value="Genomic_DNA"/>
</dbReference>
<feature type="domain" description="Pseudouridine synthase RsuA/RluA-like" evidence="10">
    <location>
        <begin position="24"/>
        <end position="180"/>
    </location>
</feature>
<dbReference type="InterPro" id="IPR006224">
    <property type="entry name" value="PsdUridine_synth_RluA-like_CS"/>
</dbReference>
<dbReference type="GO" id="GO:0160149">
    <property type="term" value="F:tRNA pseudouridine(65) synthase activity"/>
    <property type="evidence" value="ECO:0007669"/>
    <property type="project" value="UniProtKB-EC"/>
</dbReference>
<keyword evidence="1" id="KW-0819">tRNA processing</keyword>
<dbReference type="eggNOG" id="COG0564">
    <property type="taxonomic scope" value="Bacteria"/>
</dbReference>
<protein>
    <recommendedName>
        <fullName evidence="6">tRNA pseudouridine synthase C</fullName>
        <ecNumber evidence="5">5.4.99.26</ecNumber>
    </recommendedName>
    <alternativeName>
        <fullName evidence="8">tRNA pseudouridine(65) synthase</fullName>
    </alternativeName>
    <alternativeName>
        <fullName evidence="9">tRNA pseudouridylate synthase C</fullName>
    </alternativeName>
    <alternativeName>
        <fullName evidence="7">tRNA-uridine isomerase C</fullName>
    </alternativeName>
</protein>
<evidence type="ECO:0000256" key="4">
    <source>
        <dbReference type="ARBA" id="ARBA00037670"/>
    </source>
</evidence>
<dbReference type="GO" id="GO:0003723">
    <property type="term" value="F:RNA binding"/>
    <property type="evidence" value="ECO:0007669"/>
    <property type="project" value="InterPro"/>
</dbReference>
<dbReference type="PANTHER" id="PTHR21600:SF56">
    <property type="entry name" value="TRNA PSEUDOURIDINE SYNTHASE C"/>
    <property type="match status" value="1"/>
</dbReference>
<dbReference type="GO" id="GO:0000455">
    <property type="term" value="P:enzyme-directed rRNA pseudouridine synthesis"/>
    <property type="evidence" value="ECO:0007669"/>
    <property type="project" value="TreeGrafter"/>
</dbReference>
<evidence type="ECO:0000313" key="11">
    <source>
        <dbReference type="EMBL" id="AER67144.1"/>
    </source>
</evidence>
<evidence type="ECO:0000256" key="7">
    <source>
        <dbReference type="ARBA" id="ARBA00041803"/>
    </source>
</evidence>
<dbReference type="PROSITE" id="PS01129">
    <property type="entry name" value="PSI_RLU"/>
    <property type="match status" value="1"/>
</dbReference>
<dbReference type="SUPFAM" id="SSF55120">
    <property type="entry name" value="Pseudouridine synthase"/>
    <property type="match status" value="1"/>
</dbReference>
<name>G7V6V5_THELD</name>
<dbReference type="PANTHER" id="PTHR21600">
    <property type="entry name" value="MITOCHONDRIAL RNA PSEUDOURIDINE SYNTHASE"/>
    <property type="match status" value="1"/>
</dbReference>
<gene>
    <name evidence="11" type="ordered locus">Tlie_1417</name>
</gene>
<dbReference type="AlphaFoldDB" id="G7V6V5"/>
<evidence type="ECO:0000256" key="1">
    <source>
        <dbReference type="ARBA" id="ARBA00022694"/>
    </source>
</evidence>
<dbReference type="InterPro" id="IPR006145">
    <property type="entry name" value="PsdUridine_synth_RsuA/RluA"/>
</dbReference>
<comment type="catalytic activity">
    <reaction evidence="3">
        <text>uridine(65) in tRNA = pseudouridine(65) in tRNA</text>
        <dbReference type="Rhea" id="RHEA:42536"/>
        <dbReference type="Rhea" id="RHEA-COMP:10103"/>
        <dbReference type="Rhea" id="RHEA-COMP:10104"/>
        <dbReference type="ChEBI" id="CHEBI:65314"/>
        <dbReference type="ChEBI" id="CHEBI:65315"/>
        <dbReference type="EC" id="5.4.99.26"/>
    </reaction>
</comment>
<dbReference type="Pfam" id="PF00849">
    <property type="entry name" value="PseudoU_synth_2"/>
    <property type="match status" value="1"/>
</dbReference>
<reference evidence="12" key="1">
    <citation type="submission" date="2011-10" db="EMBL/GenBank/DDBJ databases">
        <title>The complete genome of chromosome of Thermovirga lienii DSM 17291.</title>
        <authorList>
            <consortium name="US DOE Joint Genome Institute (JGI-PGF)"/>
            <person name="Lucas S."/>
            <person name="Copeland A."/>
            <person name="Lapidus A."/>
            <person name="Glavina del Rio T."/>
            <person name="Dalin E."/>
            <person name="Tice H."/>
            <person name="Bruce D."/>
            <person name="Goodwin L."/>
            <person name="Pitluck S."/>
            <person name="Peters L."/>
            <person name="Mikhailova N."/>
            <person name="Saunders E."/>
            <person name="Kyrpides N."/>
            <person name="Mavromatis K."/>
            <person name="Ivanova N."/>
            <person name="Last F.I."/>
            <person name="Brettin T."/>
            <person name="Detter J.C."/>
            <person name="Han C."/>
            <person name="Larimer F."/>
            <person name="Land M."/>
            <person name="Hauser L."/>
            <person name="Markowitz V."/>
            <person name="Cheng J.-F."/>
            <person name="Hugenholtz P."/>
            <person name="Woyke T."/>
            <person name="Wu D."/>
            <person name="Spring S."/>
            <person name="Schroeder M."/>
            <person name="Brambilla E.-M."/>
            <person name="Klenk H.-P."/>
            <person name="Eisen J.A."/>
        </authorList>
    </citation>
    <scope>NUCLEOTIDE SEQUENCE [LARGE SCALE GENOMIC DNA]</scope>
    <source>
        <strain evidence="12">ATCC BAA-1197 / DSM 17291 / Cas60314</strain>
    </source>
</reference>
<accession>G7V6V5</accession>
<dbReference type="Gene3D" id="3.30.2350.10">
    <property type="entry name" value="Pseudouridine synthase"/>
    <property type="match status" value="1"/>
</dbReference>
<evidence type="ECO:0000313" key="12">
    <source>
        <dbReference type="Proteomes" id="UP000005868"/>
    </source>
</evidence>
<evidence type="ECO:0000256" key="9">
    <source>
        <dbReference type="ARBA" id="ARBA00043049"/>
    </source>
</evidence>
<dbReference type="STRING" id="580340.Tlie_1417"/>
<dbReference type="GO" id="GO:0008033">
    <property type="term" value="P:tRNA processing"/>
    <property type="evidence" value="ECO:0007669"/>
    <property type="project" value="UniProtKB-KW"/>
</dbReference>
<proteinExistence type="predicted"/>
<evidence type="ECO:0000256" key="3">
    <source>
        <dbReference type="ARBA" id="ARBA00036607"/>
    </source>
</evidence>
<keyword evidence="2 11" id="KW-0413">Isomerase</keyword>
<dbReference type="EC" id="5.4.99.26" evidence="5"/>
<dbReference type="Proteomes" id="UP000005868">
    <property type="component" value="Chromosome"/>
</dbReference>
<reference evidence="11 12" key="2">
    <citation type="journal article" date="2012" name="Stand. Genomic Sci.">
        <title>Genome sequence of the moderately thermophilic, amino-acid-degrading and sulfur-reducing bacterium Thermovirga lienii type strain (Cas60314(T)).</title>
        <authorList>
            <person name="Goker M."/>
            <person name="Saunders E."/>
            <person name="Lapidus A."/>
            <person name="Nolan M."/>
            <person name="Lucas S."/>
            <person name="Hammon N."/>
            <person name="Deshpande S."/>
            <person name="Cheng J.F."/>
            <person name="Han C."/>
            <person name="Tapia R."/>
            <person name="Goodwin L.A."/>
            <person name="Pitluck S."/>
            <person name="Liolios K."/>
            <person name="Mavromatis K."/>
            <person name="Pagani I."/>
            <person name="Ivanova N."/>
            <person name="Mikhailova N."/>
            <person name="Pati A."/>
            <person name="Chen A."/>
            <person name="Palaniappan K."/>
            <person name="Land M."/>
            <person name="Chang Y.J."/>
            <person name="Jeffries C.D."/>
            <person name="Brambilla E.M."/>
            <person name="Rohde M."/>
            <person name="Spring S."/>
            <person name="Detter J.C."/>
            <person name="Woyke T."/>
            <person name="Bristow J."/>
            <person name="Eisen J.A."/>
            <person name="Markowitz V."/>
            <person name="Hugenholtz P."/>
            <person name="Kyrpides N.C."/>
            <person name="Klenk H.P."/>
        </authorList>
    </citation>
    <scope>NUCLEOTIDE SEQUENCE [LARGE SCALE GENOMIC DNA]</scope>
    <source>
        <strain evidence="12">ATCC BAA-1197 / DSM 17291 / Cas60314</strain>
    </source>
</reference>